<evidence type="ECO:0000256" key="2">
    <source>
        <dbReference type="ARBA" id="ARBA00022771"/>
    </source>
</evidence>
<organism evidence="7 8">
    <name type="scientific">Funneliformis geosporum</name>
    <dbReference type="NCBI Taxonomy" id="1117311"/>
    <lineage>
        <taxon>Eukaryota</taxon>
        <taxon>Fungi</taxon>
        <taxon>Fungi incertae sedis</taxon>
        <taxon>Mucoromycota</taxon>
        <taxon>Glomeromycotina</taxon>
        <taxon>Glomeromycetes</taxon>
        <taxon>Glomerales</taxon>
        <taxon>Glomeraceae</taxon>
        <taxon>Funneliformis</taxon>
    </lineage>
</organism>
<evidence type="ECO:0000313" key="7">
    <source>
        <dbReference type="EMBL" id="CAI2194501.1"/>
    </source>
</evidence>
<dbReference type="CDD" id="cd16448">
    <property type="entry name" value="RING-H2"/>
    <property type="match status" value="1"/>
</dbReference>
<accession>A0A9W4T7D2</accession>
<keyword evidence="3" id="KW-0862">Zinc</keyword>
<reference evidence="7" key="1">
    <citation type="submission" date="2022-08" db="EMBL/GenBank/DDBJ databases">
        <authorList>
            <person name="Kallberg Y."/>
            <person name="Tangrot J."/>
            <person name="Rosling A."/>
        </authorList>
    </citation>
    <scope>NUCLEOTIDE SEQUENCE</scope>
    <source>
        <strain evidence="7">Wild A</strain>
    </source>
</reference>
<feature type="compositionally biased region" description="Polar residues" evidence="5">
    <location>
        <begin position="492"/>
        <end position="509"/>
    </location>
</feature>
<dbReference type="InterPro" id="IPR018957">
    <property type="entry name" value="Znf_C3HC4_RING-type"/>
</dbReference>
<keyword evidence="1" id="KW-0479">Metal-binding</keyword>
<feature type="domain" description="RING-type" evidence="6">
    <location>
        <begin position="367"/>
        <end position="412"/>
    </location>
</feature>
<proteinExistence type="predicted"/>
<dbReference type="Pfam" id="PF00097">
    <property type="entry name" value="zf-C3HC4"/>
    <property type="match status" value="1"/>
</dbReference>
<evidence type="ECO:0000256" key="3">
    <source>
        <dbReference type="ARBA" id="ARBA00022833"/>
    </source>
</evidence>
<feature type="compositionally biased region" description="Low complexity" evidence="5">
    <location>
        <begin position="472"/>
        <end position="488"/>
    </location>
</feature>
<dbReference type="AlphaFoldDB" id="A0A9W4T7D2"/>
<name>A0A9W4T7D2_9GLOM</name>
<comment type="caution">
    <text evidence="7">The sequence shown here is derived from an EMBL/GenBank/DDBJ whole genome shotgun (WGS) entry which is preliminary data.</text>
</comment>
<dbReference type="Proteomes" id="UP001153678">
    <property type="component" value="Unassembled WGS sequence"/>
</dbReference>
<protein>
    <submittedName>
        <fullName evidence="7">4562_t:CDS:1</fullName>
    </submittedName>
</protein>
<feature type="region of interest" description="Disordered" evidence="5">
    <location>
        <begin position="472"/>
        <end position="527"/>
    </location>
</feature>
<evidence type="ECO:0000256" key="5">
    <source>
        <dbReference type="SAM" id="MobiDB-lite"/>
    </source>
</evidence>
<feature type="region of interest" description="Disordered" evidence="5">
    <location>
        <begin position="432"/>
        <end position="459"/>
    </location>
</feature>
<feature type="compositionally biased region" description="Polar residues" evidence="5">
    <location>
        <begin position="436"/>
        <end position="455"/>
    </location>
</feature>
<dbReference type="GO" id="GO:0008270">
    <property type="term" value="F:zinc ion binding"/>
    <property type="evidence" value="ECO:0007669"/>
    <property type="project" value="UniProtKB-KW"/>
</dbReference>
<dbReference type="PROSITE" id="PS50089">
    <property type="entry name" value="ZF_RING_2"/>
    <property type="match status" value="1"/>
</dbReference>
<evidence type="ECO:0000313" key="8">
    <source>
        <dbReference type="Proteomes" id="UP001153678"/>
    </source>
</evidence>
<gene>
    <name evidence="7" type="ORF">FWILDA_LOCUS16607</name>
</gene>
<keyword evidence="8" id="KW-1185">Reference proteome</keyword>
<evidence type="ECO:0000259" key="6">
    <source>
        <dbReference type="PROSITE" id="PS50089"/>
    </source>
</evidence>
<dbReference type="Gene3D" id="3.30.40.10">
    <property type="entry name" value="Zinc/RING finger domain, C3HC4 (zinc finger)"/>
    <property type="match status" value="1"/>
</dbReference>
<keyword evidence="2 4" id="KW-0863">Zinc-finger</keyword>
<evidence type="ECO:0000256" key="4">
    <source>
        <dbReference type="PROSITE-ProRule" id="PRU00175"/>
    </source>
</evidence>
<sequence>MSFTIWVKYNNEQSVSIEFQKGTVDKLKDAVKRRLTSLGKENNGKIILRKHGATVDLKPSEIVDQSFVNTDNTPIQVFTIVVKTTFLVQIYDNEGKPLSGKFASYTMHNDNEYRLFLKSFKANGLERISDTNEVPTVITSLGDIVSGERYQIIASHLTAIKKNVVWAQVEDKAMEDETLLAVKNSLNKMFKLTVEIFPDRIMYKNKISIMELDGILICGNKVFLLEAKHKMTAEHVGNLIDRLNEFPKKLEITDSSEFKKLLGKQYVGVACGTFFTNELRSISKDKGLIVVFPSGNRYKAEMPQELMVIVTGTPVWQAILLARAISHEKENSSAIYEDGMDRTQSSARKKYPLYDPCYAYQYHVNPCSLCGKEIYSLASNPSYKEFTLASCGHIFHQKCLEKYLVNGEARCPNKDCNRDIETFLSPDLFKEKGSQDKLSTTDENITSMPVDSENATPVDEDSNVTVMKELELLGGEEQSSSKTTGTTKETFDQATSPIEVVSTTPGNSENLDDSISKDTSGQIQRPI</sequence>
<dbReference type="InterPro" id="IPR013083">
    <property type="entry name" value="Znf_RING/FYVE/PHD"/>
</dbReference>
<dbReference type="InterPro" id="IPR001841">
    <property type="entry name" value="Znf_RING"/>
</dbReference>
<dbReference type="OrthoDB" id="2129024at2759"/>
<feature type="non-terminal residue" evidence="7">
    <location>
        <position position="1"/>
    </location>
</feature>
<evidence type="ECO:0000256" key="1">
    <source>
        <dbReference type="ARBA" id="ARBA00022723"/>
    </source>
</evidence>
<feature type="compositionally biased region" description="Polar residues" evidence="5">
    <location>
        <begin position="517"/>
        <end position="527"/>
    </location>
</feature>
<dbReference type="SUPFAM" id="SSF57850">
    <property type="entry name" value="RING/U-box"/>
    <property type="match status" value="1"/>
</dbReference>
<dbReference type="EMBL" id="CAMKVN010011002">
    <property type="protein sequence ID" value="CAI2194501.1"/>
    <property type="molecule type" value="Genomic_DNA"/>
</dbReference>